<proteinExistence type="inferred from homology"/>
<dbReference type="GO" id="GO:0030170">
    <property type="term" value="F:pyridoxal phosphate binding"/>
    <property type="evidence" value="ECO:0007669"/>
    <property type="project" value="InterPro"/>
</dbReference>
<dbReference type="InterPro" id="IPR049704">
    <property type="entry name" value="Aminotrans_3_PPA_site"/>
</dbReference>
<dbReference type="GO" id="GO:0042802">
    <property type="term" value="F:identical protein binding"/>
    <property type="evidence" value="ECO:0007669"/>
    <property type="project" value="TreeGrafter"/>
</dbReference>
<name>A0A7C4CEK3_9BACT</name>
<dbReference type="PANTHER" id="PTHR11986">
    <property type="entry name" value="AMINOTRANSFERASE CLASS III"/>
    <property type="match status" value="1"/>
</dbReference>
<comment type="similarity">
    <text evidence="5">Belongs to the class-III pyridoxal-phosphate-dependent aminotransferase family.</text>
</comment>
<comment type="cofactor">
    <cofactor evidence="1">
        <name>pyridoxal 5'-phosphate</name>
        <dbReference type="ChEBI" id="CHEBI:597326"/>
    </cofactor>
</comment>
<evidence type="ECO:0000256" key="4">
    <source>
        <dbReference type="ARBA" id="ARBA00022898"/>
    </source>
</evidence>
<keyword evidence="4 5" id="KW-0663">Pyridoxal phosphate</keyword>
<sequence length="374" mass="41923">MAYLADTYIRFPIKVRNASGVRIWDLDGKEYIDTFMGIGVLLFGHNHPNVIRAMKEKMERYVHLSNFFLDEDAEYVARRLISETGKGGKVFFTNSGAESIECALKVIEKFRKRNRRKGKIVSFVKNFHGRTLGALRITGFERIRIPFIEHDTEVVFLPYNASEVEVFMKAETVDAVFLEVIHGSGGLNMIPGEVVEVIKFYQKKHNFLLVADEVQSGLGRTGKFYGYQHFDLDPDIVTIAKGIGGGLPLGACLMLGELADIFETGEHGSTFAPNPVALAAGRVILQMITAELLEHVTNIGKAFKEIFSQFGTVRGLGLMRGVELEKRVTKEEFLSEGLLVNIVGEKTIRFLLPLNVSNDELDEIAERFSRVLKV</sequence>
<dbReference type="CDD" id="cd00610">
    <property type="entry name" value="OAT_like"/>
    <property type="match status" value="1"/>
</dbReference>
<evidence type="ECO:0000313" key="6">
    <source>
        <dbReference type="EMBL" id="HGU40939.1"/>
    </source>
</evidence>
<keyword evidence="3 6" id="KW-0808">Transferase</keyword>
<evidence type="ECO:0000256" key="3">
    <source>
        <dbReference type="ARBA" id="ARBA00022679"/>
    </source>
</evidence>
<comment type="caution">
    <text evidence="6">The sequence shown here is derived from an EMBL/GenBank/DDBJ whole genome shotgun (WGS) entry which is preliminary data.</text>
</comment>
<dbReference type="InterPro" id="IPR015422">
    <property type="entry name" value="PyrdxlP-dep_Trfase_small"/>
</dbReference>
<dbReference type="InterPro" id="IPR050103">
    <property type="entry name" value="Class-III_PLP-dep_AT"/>
</dbReference>
<dbReference type="InterPro" id="IPR015424">
    <property type="entry name" value="PyrdxlP-dep_Trfase"/>
</dbReference>
<dbReference type="PROSITE" id="PS00600">
    <property type="entry name" value="AA_TRANSFER_CLASS_3"/>
    <property type="match status" value="1"/>
</dbReference>
<keyword evidence="2 6" id="KW-0032">Aminotransferase</keyword>
<dbReference type="InterPro" id="IPR015421">
    <property type="entry name" value="PyrdxlP-dep_Trfase_major"/>
</dbReference>
<dbReference type="FunFam" id="3.40.640.10:FF:000004">
    <property type="entry name" value="Acetylornithine aminotransferase"/>
    <property type="match status" value="1"/>
</dbReference>
<organism evidence="6">
    <name type="scientific">Fervidobacterium thailandense</name>
    <dbReference type="NCBI Taxonomy" id="1008305"/>
    <lineage>
        <taxon>Bacteria</taxon>
        <taxon>Thermotogati</taxon>
        <taxon>Thermotogota</taxon>
        <taxon>Thermotogae</taxon>
        <taxon>Thermotogales</taxon>
        <taxon>Fervidobacteriaceae</taxon>
        <taxon>Fervidobacterium</taxon>
    </lineage>
</organism>
<dbReference type="PIRSF" id="PIRSF000521">
    <property type="entry name" value="Transaminase_4ab_Lys_Orn"/>
    <property type="match status" value="1"/>
</dbReference>
<dbReference type="AlphaFoldDB" id="A0A7C4CEK3"/>
<dbReference type="PANTHER" id="PTHR11986:SF79">
    <property type="entry name" value="ACETYLORNITHINE AMINOTRANSFERASE, MITOCHONDRIAL"/>
    <property type="match status" value="1"/>
</dbReference>
<evidence type="ECO:0000256" key="1">
    <source>
        <dbReference type="ARBA" id="ARBA00001933"/>
    </source>
</evidence>
<dbReference type="SUPFAM" id="SSF53383">
    <property type="entry name" value="PLP-dependent transferases"/>
    <property type="match status" value="1"/>
</dbReference>
<dbReference type="GO" id="GO:0008483">
    <property type="term" value="F:transaminase activity"/>
    <property type="evidence" value="ECO:0007669"/>
    <property type="project" value="UniProtKB-KW"/>
</dbReference>
<evidence type="ECO:0000256" key="5">
    <source>
        <dbReference type="RuleBase" id="RU003560"/>
    </source>
</evidence>
<protein>
    <submittedName>
        <fullName evidence="6">Aspartate aminotransferase family protein</fullName>
    </submittedName>
</protein>
<dbReference type="Gene3D" id="3.40.640.10">
    <property type="entry name" value="Type I PLP-dependent aspartate aminotransferase-like (Major domain)"/>
    <property type="match status" value="1"/>
</dbReference>
<dbReference type="InterPro" id="IPR005814">
    <property type="entry name" value="Aminotrans_3"/>
</dbReference>
<reference evidence="6" key="1">
    <citation type="journal article" date="2020" name="mSystems">
        <title>Genome- and Community-Level Interaction Insights into Carbon Utilization and Element Cycling Functions of Hydrothermarchaeota in Hydrothermal Sediment.</title>
        <authorList>
            <person name="Zhou Z."/>
            <person name="Liu Y."/>
            <person name="Xu W."/>
            <person name="Pan J."/>
            <person name="Luo Z.H."/>
            <person name="Li M."/>
        </authorList>
    </citation>
    <scope>NUCLEOTIDE SEQUENCE [LARGE SCALE GENOMIC DNA]</scope>
    <source>
        <strain evidence="6">SpSt-609</strain>
    </source>
</reference>
<dbReference type="Gene3D" id="3.90.1150.10">
    <property type="entry name" value="Aspartate Aminotransferase, domain 1"/>
    <property type="match status" value="1"/>
</dbReference>
<accession>A0A7C4CEK3</accession>
<dbReference type="Pfam" id="PF00202">
    <property type="entry name" value="Aminotran_3"/>
    <property type="match status" value="1"/>
</dbReference>
<gene>
    <name evidence="6" type="ORF">ENT77_07050</name>
</gene>
<dbReference type="EMBL" id="DSZY01000031">
    <property type="protein sequence ID" value="HGU40939.1"/>
    <property type="molecule type" value="Genomic_DNA"/>
</dbReference>
<evidence type="ECO:0000256" key="2">
    <source>
        <dbReference type="ARBA" id="ARBA00022576"/>
    </source>
</evidence>